<feature type="region of interest" description="Disordered" evidence="3">
    <location>
        <begin position="10"/>
        <end position="29"/>
    </location>
</feature>
<dbReference type="GO" id="GO:0071281">
    <property type="term" value="P:cellular response to iron ion"/>
    <property type="evidence" value="ECO:0007669"/>
    <property type="project" value="TreeGrafter"/>
</dbReference>
<dbReference type="InterPro" id="IPR050902">
    <property type="entry name" value="ABC_Transporter_SBP"/>
</dbReference>
<dbReference type="PANTHER" id="PTHR30535:SF34">
    <property type="entry name" value="MOLYBDATE-BINDING PROTEIN MOLA"/>
    <property type="match status" value="1"/>
</dbReference>
<feature type="compositionally biased region" description="Polar residues" evidence="3">
    <location>
        <begin position="16"/>
        <end position="29"/>
    </location>
</feature>
<dbReference type="Gene3D" id="3.40.50.1980">
    <property type="entry name" value="Nitrogenase molybdenum iron protein domain"/>
    <property type="match status" value="2"/>
</dbReference>
<dbReference type="Pfam" id="PF01497">
    <property type="entry name" value="Peripla_BP_2"/>
    <property type="match status" value="1"/>
</dbReference>
<dbReference type="PROSITE" id="PS50983">
    <property type="entry name" value="FE_B12_PBP"/>
    <property type="match status" value="1"/>
</dbReference>
<gene>
    <name evidence="5" type="ORF">EXU30_04335</name>
</gene>
<reference evidence="5 6" key="1">
    <citation type="submission" date="2019-02" db="EMBL/GenBank/DDBJ databases">
        <title>Shewanella sp. D4-2 isolated from Dokdo Island.</title>
        <authorList>
            <person name="Baek K."/>
        </authorList>
    </citation>
    <scope>NUCLEOTIDE SEQUENCE [LARGE SCALE GENOMIC DNA]</scope>
    <source>
        <strain evidence="5 6">D4-2</strain>
    </source>
</reference>
<evidence type="ECO:0000256" key="3">
    <source>
        <dbReference type="SAM" id="MobiDB-lite"/>
    </source>
</evidence>
<evidence type="ECO:0000259" key="4">
    <source>
        <dbReference type="PROSITE" id="PS50983"/>
    </source>
</evidence>
<keyword evidence="2" id="KW-0175">Coiled coil</keyword>
<dbReference type="SUPFAM" id="SSF53807">
    <property type="entry name" value="Helical backbone' metal receptor"/>
    <property type="match status" value="1"/>
</dbReference>
<accession>A0A411PML4</accession>
<keyword evidence="6" id="KW-1185">Reference proteome</keyword>
<dbReference type="NCBIfam" id="NF038402">
    <property type="entry name" value="TroA_like"/>
    <property type="match status" value="1"/>
</dbReference>
<feature type="domain" description="Fe/B12 periplasmic-binding" evidence="4">
    <location>
        <begin position="39"/>
        <end position="286"/>
    </location>
</feature>
<organism evidence="5 6">
    <name type="scientific">Shewanella maritima</name>
    <dbReference type="NCBI Taxonomy" id="2520507"/>
    <lineage>
        <taxon>Bacteria</taxon>
        <taxon>Pseudomonadati</taxon>
        <taxon>Pseudomonadota</taxon>
        <taxon>Gammaproteobacteria</taxon>
        <taxon>Alteromonadales</taxon>
        <taxon>Shewanellaceae</taxon>
        <taxon>Shewanella</taxon>
    </lineage>
</organism>
<keyword evidence="1" id="KW-0732">Signal</keyword>
<evidence type="ECO:0000256" key="1">
    <source>
        <dbReference type="ARBA" id="ARBA00022729"/>
    </source>
</evidence>
<dbReference type="CDD" id="cd01144">
    <property type="entry name" value="BtuF"/>
    <property type="match status" value="1"/>
</dbReference>
<protein>
    <submittedName>
        <fullName evidence="5">Cobalamin-binding protein</fullName>
    </submittedName>
</protein>
<dbReference type="OrthoDB" id="6495095at2"/>
<evidence type="ECO:0000313" key="6">
    <source>
        <dbReference type="Proteomes" id="UP000291106"/>
    </source>
</evidence>
<sequence>MLITLQVQAETRRSEANSQAETNRSEANSFETRVKPAKKIIALSPHSVELLYAIGAGDKILGTTEHADYPEAAKSIPRIGGYHGIQIERVIEIDPDLIVVWQSGNKLNDINQLIELGFPIYNSSAKTLDDVAKHLRELGELTGHRSQAEQAAREYETELAAIRAQYQAKAPVKVFYQLWSNPLRTVAKGSWIEQIISACNGDNIFYDAASEYPIVSIENVLLGGAEVILQSQEKGNYLGIEWSKWPELPAVSNKHIYQLDADLLHRAAPRAVKGVRAMCEAIDKAR</sequence>
<dbReference type="KEGG" id="smai:EXU30_04335"/>
<dbReference type="InterPro" id="IPR054828">
    <property type="entry name" value="Vit_B12_bind_prot"/>
</dbReference>
<proteinExistence type="predicted"/>
<evidence type="ECO:0000313" key="5">
    <source>
        <dbReference type="EMBL" id="QBF84787.1"/>
    </source>
</evidence>
<dbReference type="PANTHER" id="PTHR30535">
    <property type="entry name" value="VITAMIN B12-BINDING PROTEIN"/>
    <property type="match status" value="1"/>
</dbReference>
<name>A0A411PML4_9GAMM</name>
<dbReference type="EMBL" id="CP036200">
    <property type="protein sequence ID" value="QBF84787.1"/>
    <property type="molecule type" value="Genomic_DNA"/>
</dbReference>
<feature type="coiled-coil region" evidence="2">
    <location>
        <begin position="138"/>
        <end position="165"/>
    </location>
</feature>
<evidence type="ECO:0000256" key="2">
    <source>
        <dbReference type="SAM" id="Coils"/>
    </source>
</evidence>
<dbReference type="Proteomes" id="UP000291106">
    <property type="component" value="Chromosome"/>
</dbReference>
<dbReference type="InterPro" id="IPR002491">
    <property type="entry name" value="ABC_transptr_periplasmic_BD"/>
</dbReference>
<dbReference type="AlphaFoldDB" id="A0A411PML4"/>